<sequence>MNVARLLGVLPALMMASTMVEPPAAADSPTLNKIKCSGAITIGYREASIHI</sequence>
<evidence type="ECO:0000313" key="3">
    <source>
        <dbReference type="Proteomes" id="UP000564836"/>
    </source>
</evidence>
<name>A0A7Z0QK67_9BRAD</name>
<gene>
    <name evidence="2" type="ORF">G6321_00019480</name>
    <name evidence="1" type="ORF">G6321_48720</name>
</gene>
<organism evidence="1">
    <name type="scientific">Bradyrhizobium barranii subsp. barranii</name>
    <dbReference type="NCBI Taxonomy" id="2823807"/>
    <lineage>
        <taxon>Bacteria</taxon>
        <taxon>Pseudomonadati</taxon>
        <taxon>Pseudomonadota</taxon>
        <taxon>Alphaproteobacteria</taxon>
        <taxon>Hyphomicrobiales</taxon>
        <taxon>Nitrobacteraceae</taxon>
        <taxon>Bradyrhizobium</taxon>
        <taxon>Bradyrhizobium barranii</taxon>
    </lineage>
</organism>
<reference evidence="1" key="2">
    <citation type="submission" date="2020-06" db="EMBL/GenBank/DDBJ databases">
        <title>Whole Genome Sequence of Bradyrhizobium sp. Strain 323S2.</title>
        <authorList>
            <person name="Bromfield E.S.P."/>
        </authorList>
    </citation>
    <scope>NUCLEOTIDE SEQUENCE [LARGE SCALE GENOMIC DNA]</scope>
    <source>
        <strain evidence="1">323S2</strain>
    </source>
</reference>
<protein>
    <submittedName>
        <fullName evidence="1">Uncharacterized protein</fullName>
    </submittedName>
</protein>
<proteinExistence type="predicted"/>
<evidence type="ECO:0000313" key="1">
    <source>
        <dbReference type="EMBL" id="NYY96024.1"/>
    </source>
</evidence>
<accession>A0A7Z0QK67</accession>
<dbReference type="EMBL" id="CP088280">
    <property type="protein sequence ID" value="UGX97184.1"/>
    <property type="molecule type" value="Genomic_DNA"/>
</dbReference>
<reference evidence="2 3" key="3">
    <citation type="journal article" date="2022" name="Int. J. Syst. Evol. Microbiol.">
        <title>Strains of Bradyrhizobium barranii sp. nov. associated with legumes native to Canada are symbionts of soybeans and belong to different subspecies (subsp. barranii subsp. nov. and subsp. apii subsp. nov.) and symbiovars (sv. glycinearum and sv. septentrionale).</title>
        <authorList>
            <person name="Bromfield E.S.P."/>
            <person name="Cloutier S."/>
            <person name="Wasai-Hara S."/>
            <person name="Minamisawa K."/>
        </authorList>
    </citation>
    <scope>NUCLEOTIDE SEQUENCE [LARGE SCALE GENOMIC DNA]</scope>
    <source>
        <strain evidence="2 3">323S2</strain>
    </source>
</reference>
<dbReference type="EMBL" id="JACBFH010000001">
    <property type="protein sequence ID" value="NYY96024.1"/>
    <property type="molecule type" value="Genomic_DNA"/>
</dbReference>
<evidence type="ECO:0000313" key="2">
    <source>
        <dbReference type="EMBL" id="UGX97184.1"/>
    </source>
</evidence>
<reference evidence="2 3" key="1">
    <citation type="journal article" date="2017" name="Syst. Appl. Microbiol.">
        <title>Soybeans inoculated with root zone soils of Canadian native legumes harbour diverse and novel Bradyrhizobium spp. that possess agricultural potential.</title>
        <authorList>
            <person name="Bromfield E.S.P."/>
            <person name="Cloutier S."/>
            <person name="Tambong J.T."/>
            <person name="Tran Thi T.V."/>
        </authorList>
    </citation>
    <scope>NUCLEOTIDE SEQUENCE [LARGE SCALE GENOMIC DNA]</scope>
    <source>
        <strain evidence="2 3">323S2</strain>
    </source>
</reference>
<dbReference type="RefSeq" id="WP_166340948.1">
    <property type="nucleotide sequence ID" value="NZ_CP088280.1"/>
</dbReference>
<dbReference type="AlphaFoldDB" id="A0A7Z0QK67"/>
<dbReference type="Proteomes" id="UP000564836">
    <property type="component" value="Chromosome"/>
</dbReference>